<dbReference type="KEGG" id="hir:HETIRDRAFT_312049"/>
<sequence>MSFAVDDLVNSFNASHIGQEAIDLAALQLAQSLFAHSHSSPSQQIPRRAGQPQPCNTPTARTPTSSFYWDSGSRRRSSSVVSITPSRMADDIRETDLEDVEDERMVEDILGQSSSAMSQRVYAQPLSPNPSFRHRSPSVAHAFPSPTYASSPALYDQSLFTNTDPFYVAVVQASQHHTPSTSFFAQAARPSHNSPFLKAASQSQPIHAMGMEVDTRSLLAGAPGMFDR</sequence>
<evidence type="ECO:0000313" key="3">
    <source>
        <dbReference type="Proteomes" id="UP000030671"/>
    </source>
</evidence>
<feature type="compositionally biased region" description="Polar residues" evidence="1">
    <location>
        <begin position="53"/>
        <end position="68"/>
    </location>
</feature>
<protein>
    <submittedName>
        <fullName evidence="2">Uncharacterized protein</fullName>
    </submittedName>
</protein>
<feature type="region of interest" description="Disordered" evidence="1">
    <location>
        <begin position="38"/>
        <end position="72"/>
    </location>
</feature>
<dbReference type="RefSeq" id="XP_009543943.1">
    <property type="nucleotide sequence ID" value="XM_009545648.1"/>
</dbReference>
<dbReference type="HOGENOM" id="CLU_1230217_0_0_1"/>
<dbReference type="eggNOG" id="ENOG502STTN">
    <property type="taxonomic scope" value="Eukaryota"/>
</dbReference>
<gene>
    <name evidence="2" type="ORF">HETIRDRAFT_312049</name>
</gene>
<organism evidence="2 3">
    <name type="scientific">Heterobasidion irregulare (strain TC 32-1)</name>
    <dbReference type="NCBI Taxonomy" id="747525"/>
    <lineage>
        <taxon>Eukaryota</taxon>
        <taxon>Fungi</taxon>
        <taxon>Dikarya</taxon>
        <taxon>Basidiomycota</taxon>
        <taxon>Agaricomycotina</taxon>
        <taxon>Agaricomycetes</taxon>
        <taxon>Russulales</taxon>
        <taxon>Bondarzewiaceae</taxon>
        <taxon>Heterobasidion</taxon>
        <taxon>Heterobasidion annosum species complex</taxon>
    </lineage>
</organism>
<name>W4KEK9_HETIT</name>
<dbReference type="InParanoid" id="W4KEK9"/>
<dbReference type="OrthoDB" id="3262664at2759"/>
<dbReference type="AlphaFoldDB" id="W4KEK9"/>
<reference evidence="2 3" key="1">
    <citation type="journal article" date="2012" name="New Phytol.">
        <title>Insight into trade-off between wood decay and parasitism from the genome of a fungal forest pathogen.</title>
        <authorList>
            <person name="Olson A."/>
            <person name="Aerts A."/>
            <person name="Asiegbu F."/>
            <person name="Belbahri L."/>
            <person name="Bouzid O."/>
            <person name="Broberg A."/>
            <person name="Canback B."/>
            <person name="Coutinho P.M."/>
            <person name="Cullen D."/>
            <person name="Dalman K."/>
            <person name="Deflorio G."/>
            <person name="van Diepen L.T."/>
            <person name="Dunand C."/>
            <person name="Duplessis S."/>
            <person name="Durling M."/>
            <person name="Gonthier P."/>
            <person name="Grimwood J."/>
            <person name="Fossdal C.G."/>
            <person name="Hansson D."/>
            <person name="Henrissat B."/>
            <person name="Hietala A."/>
            <person name="Himmelstrand K."/>
            <person name="Hoffmeister D."/>
            <person name="Hogberg N."/>
            <person name="James T.Y."/>
            <person name="Karlsson M."/>
            <person name="Kohler A."/>
            <person name="Kues U."/>
            <person name="Lee Y.H."/>
            <person name="Lin Y.C."/>
            <person name="Lind M."/>
            <person name="Lindquist E."/>
            <person name="Lombard V."/>
            <person name="Lucas S."/>
            <person name="Lunden K."/>
            <person name="Morin E."/>
            <person name="Murat C."/>
            <person name="Park J."/>
            <person name="Raffaello T."/>
            <person name="Rouze P."/>
            <person name="Salamov A."/>
            <person name="Schmutz J."/>
            <person name="Solheim H."/>
            <person name="Stahlberg J."/>
            <person name="Velez H."/>
            <person name="de Vries R.P."/>
            <person name="Wiebenga A."/>
            <person name="Woodward S."/>
            <person name="Yakovlev I."/>
            <person name="Garbelotto M."/>
            <person name="Martin F."/>
            <person name="Grigoriev I.V."/>
            <person name="Stenlid J."/>
        </authorList>
    </citation>
    <scope>NUCLEOTIDE SEQUENCE [LARGE SCALE GENOMIC DNA]</scope>
    <source>
        <strain evidence="2 3">TC 32-1</strain>
    </source>
</reference>
<dbReference type="GeneID" id="20669919"/>
<evidence type="ECO:0000256" key="1">
    <source>
        <dbReference type="SAM" id="MobiDB-lite"/>
    </source>
</evidence>
<dbReference type="EMBL" id="KI925456">
    <property type="protein sequence ID" value="ETW84253.1"/>
    <property type="molecule type" value="Genomic_DNA"/>
</dbReference>
<proteinExistence type="predicted"/>
<keyword evidence="3" id="KW-1185">Reference proteome</keyword>
<dbReference type="Proteomes" id="UP000030671">
    <property type="component" value="Unassembled WGS sequence"/>
</dbReference>
<dbReference type="STRING" id="747525.W4KEK9"/>
<accession>W4KEK9</accession>
<evidence type="ECO:0000313" key="2">
    <source>
        <dbReference type="EMBL" id="ETW84253.1"/>
    </source>
</evidence>